<dbReference type="InterPro" id="IPR001841">
    <property type="entry name" value="Znf_RING"/>
</dbReference>
<dbReference type="GO" id="GO:0030544">
    <property type="term" value="F:Hsp70 protein binding"/>
    <property type="evidence" value="ECO:0007669"/>
    <property type="project" value="InterPro"/>
</dbReference>
<dbReference type="AlphaFoldDB" id="A0A8M1KM84"/>
<keyword evidence="8" id="KW-0812">Transmembrane</keyword>
<organism evidence="11 12">
    <name type="scientific">Clupea harengus</name>
    <name type="common">Atlantic herring</name>
    <dbReference type="NCBI Taxonomy" id="7950"/>
    <lineage>
        <taxon>Eukaryota</taxon>
        <taxon>Metazoa</taxon>
        <taxon>Chordata</taxon>
        <taxon>Craniata</taxon>
        <taxon>Vertebrata</taxon>
        <taxon>Euteleostomi</taxon>
        <taxon>Actinopterygii</taxon>
        <taxon>Neopterygii</taxon>
        <taxon>Teleostei</taxon>
        <taxon>Clupei</taxon>
        <taxon>Clupeiformes</taxon>
        <taxon>Clupeoidei</taxon>
        <taxon>Clupeidae</taxon>
        <taxon>Clupea</taxon>
    </lineage>
</organism>
<evidence type="ECO:0000256" key="1">
    <source>
        <dbReference type="ARBA" id="ARBA00021526"/>
    </source>
</evidence>
<feature type="region of interest" description="Disordered" evidence="7">
    <location>
        <begin position="624"/>
        <end position="684"/>
    </location>
</feature>
<evidence type="ECO:0000256" key="4">
    <source>
        <dbReference type="ARBA" id="ARBA00022833"/>
    </source>
</evidence>
<evidence type="ECO:0000313" key="12">
    <source>
        <dbReference type="RefSeq" id="XP_042563700.1"/>
    </source>
</evidence>
<dbReference type="Pfam" id="PF00643">
    <property type="entry name" value="zf-B_box"/>
    <property type="match status" value="1"/>
</dbReference>
<evidence type="ECO:0000256" key="7">
    <source>
        <dbReference type="SAM" id="MobiDB-lite"/>
    </source>
</evidence>
<feature type="compositionally biased region" description="Basic and acidic residues" evidence="7">
    <location>
        <begin position="631"/>
        <end position="655"/>
    </location>
</feature>
<dbReference type="SMART" id="SM00336">
    <property type="entry name" value="BBOX"/>
    <property type="match status" value="1"/>
</dbReference>
<feature type="transmembrane region" description="Helical" evidence="8">
    <location>
        <begin position="24"/>
        <end position="44"/>
    </location>
</feature>
<dbReference type="GO" id="GO:0008270">
    <property type="term" value="F:zinc ion binding"/>
    <property type="evidence" value="ECO:0007669"/>
    <property type="project" value="UniProtKB-KW"/>
</dbReference>
<evidence type="ECO:0000256" key="8">
    <source>
        <dbReference type="SAM" id="Phobius"/>
    </source>
</evidence>
<feature type="coiled-coil region" evidence="6">
    <location>
        <begin position="476"/>
        <end position="503"/>
    </location>
</feature>
<dbReference type="RefSeq" id="XP_042563700.1">
    <property type="nucleotide sequence ID" value="XM_042707766.1"/>
</dbReference>
<accession>A0A8M1KM84</accession>
<dbReference type="PANTHER" id="PTHR22635">
    <property type="entry name" value="RING FINGER PROTEIN 207"/>
    <property type="match status" value="1"/>
</dbReference>
<reference evidence="12" key="1">
    <citation type="submission" date="2025-08" db="UniProtKB">
        <authorList>
            <consortium name="RefSeq"/>
        </authorList>
    </citation>
    <scope>IDENTIFICATION</scope>
</reference>
<feature type="region of interest" description="Disordered" evidence="7">
    <location>
        <begin position="699"/>
        <end position="718"/>
    </location>
</feature>
<dbReference type="PROSITE" id="PS00518">
    <property type="entry name" value="ZF_RING_1"/>
    <property type="match status" value="1"/>
</dbReference>
<dbReference type="CDD" id="cd19814">
    <property type="entry name" value="Bbox1_RNF207-like"/>
    <property type="match status" value="1"/>
</dbReference>
<evidence type="ECO:0000259" key="9">
    <source>
        <dbReference type="PROSITE" id="PS50089"/>
    </source>
</evidence>
<dbReference type="InterPro" id="IPR000315">
    <property type="entry name" value="Znf_B-box"/>
</dbReference>
<gene>
    <name evidence="12" type="primary">rnf207a</name>
</gene>
<evidence type="ECO:0000256" key="2">
    <source>
        <dbReference type="ARBA" id="ARBA00022723"/>
    </source>
</evidence>
<keyword evidence="4" id="KW-0862">Zinc</keyword>
<dbReference type="InterPro" id="IPR017907">
    <property type="entry name" value="Znf_RING_CS"/>
</dbReference>
<dbReference type="OrthoDB" id="9049620at2759"/>
<protein>
    <recommendedName>
        <fullName evidence="1">RING finger protein 207</fullName>
    </recommendedName>
</protein>
<dbReference type="PROSITE" id="PS50089">
    <property type="entry name" value="ZF_RING_2"/>
    <property type="match status" value="1"/>
</dbReference>
<name>A0A8M1KM84_CLUHA</name>
<dbReference type="GO" id="GO:0048471">
    <property type="term" value="C:perinuclear region of cytoplasm"/>
    <property type="evidence" value="ECO:0007669"/>
    <property type="project" value="TreeGrafter"/>
</dbReference>
<evidence type="ECO:0000256" key="5">
    <source>
        <dbReference type="PROSITE-ProRule" id="PRU00024"/>
    </source>
</evidence>
<dbReference type="PROSITE" id="PS50119">
    <property type="entry name" value="ZF_BBOX"/>
    <property type="match status" value="1"/>
</dbReference>
<dbReference type="GeneID" id="105912123"/>
<feature type="compositionally biased region" description="Polar residues" evidence="7">
    <location>
        <begin position="705"/>
        <end position="718"/>
    </location>
</feature>
<dbReference type="GO" id="GO:0044325">
    <property type="term" value="F:transmembrane transporter binding"/>
    <property type="evidence" value="ECO:0007669"/>
    <property type="project" value="TreeGrafter"/>
</dbReference>
<feature type="domain" description="B box-type" evidence="10">
    <location>
        <begin position="145"/>
        <end position="197"/>
    </location>
</feature>
<evidence type="ECO:0000259" key="10">
    <source>
        <dbReference type="PROSITE" id="PS50119"/>
    </source>
</evidence>
<keyword evidence="2" id="KW-0479">Metal-binding</keyword>
<dbReference type="GO" id="GO:0055117">
    <property type="term" value="P:regulation of cardiac muscle contraction"/>
    <property type="evidence" value="ECO:0007669"/>
    <property type="project" value="TreeGrafter"/>
</dbReference>
<dbReference type="GO" id="GO:1901207">
    <property type="term" value="P:regulation of heart looping"/>
    <property type="evidence" value="ECO:0007669"/>
    <property type="project" value="TreeGrafter"/>
</dbReference>
<dbReference type="SMART" id="SM00184">
    <property type="entry name" value="RING"/>
    <property type="match status" value="1"/>
</dbReference>
<dbReference type="PANTHER" id="PTHR22635:SF0">
    <property type="entry name" value="RING FINGER PROTEIN 207"/>
    <property type="match status" value="1"/>
</dbReference>
<dbReference type="CTD" id="100001767"/>
<keyword evidence="6" id="KW-0175">Coiled coil</keyword>
<evidence type="ECO:0000256" key="3">
    <source>
        <dbReference type="ARBA" id="ARBA00022771"/>
    </source>
</evidence>
<proteinExistence type="predicted"/>
<keyword evidence="3 5" id="KW-0863">Zinc-finger</keyword>
<keyword evidence="8" id="KW-1133">Transmembrane helix</keyword>
<evidence type="ECO:0000256" key="6">
    <source>
        <dbReference type="SAM" id="Coils"/>
    </source>
</evidence>
<sequence>MTYMCTTYLGLLCSHQSRVMFNSILLLIFYSYCIIRNCIVLDILGSLPFCTQMSGGIFPACEGLWESDYASCHPMVCHLCHGQYQQPCLLDCYHIFCASCLHGRICDNRLNCPLCGYPTVVKGLNALPPEDRLLKFLVDNSSDSQETVQCANCDMESRIQDAVEMYYCNTCSQPLCAECREITHKAKMFSQHEIVSLVKRAKEGHRKCSLHDEPYIMFSTEKKSMLCINCFRDMQVESRTHCIDIETAYAQGCEILDQAVMAVKELQTSAREAIILLKAMIGEVRSNVEEEESAICCLFKCMQEKLAERKEILLRAAQSQHEEKERAMKEQLSHLAAFLPTLQVHLVACSAFLSSANKFEFLDMGYQLMDRLRKIVKLPHRLRPTQSCKINTDYHAEFARSLEPLLPLGQRRPPSITGGSSICGWLQSPMSMPCGSPSLSDMPLGSSGGRRPASHRYISTKVLLAEGGDTPFAEHCRNYENCYRTLQTEMQKLKDQVQAMHRDLTKHHSIINTDSIEEVLEKSLHVDSQITSQYSSVQTMRALFEEIWEETFQRVTNEQEIYEAQLHDLLQLKQENCYLTTIARQIGPYILSIAKVKERLEPRNQEPKHLEDDRTETMLKIYEDSTTSPESKPHRNQEPKHLEDDRTETMLKIYEDSTTSPESKPHSDTEIQLSDYKWDPDTENHTLILPPEKLKTSDYNWPGKQISQETTNHNEIQL</sequence>
<dbReference type="InterPro" id="IPR039320">
    <property type="entry name" value="RNF207"/>
</dbReference>
<dbReference type="Proteomes" id="UP000515152">
    <property type="component" value="Chromosome 5"/>
</dbReference>
<feature type="coiled-coil region" evidence="6">
    <location>
        <begin position="307"/>
        <end position="334"/>
    </location>
</feature>
<feature type="domain" description="RING-type" evidence="9">
    <location>
        <begin position="77"/>
        <end position="115"/>
    </location>
</feature>
<keyword evidence="11" id="KW-1185">Reference proteome</keyword>
<evidence type="ECO:0000313" key="11">
    <source>
        <dbReference type="Proteomes" id="UP000515152"/>
    </source>
</evidence>
<keyword evidence="8" id="KW-0472">Membrane</keyword>